<reference evidence="1 2" key="1">
    <citation type="journal article" date="2014" name="Appl. Environ. Microbiol.">
        <title>Profile of Secreted Hydrolases, Associated Proteins, and SlpA in Thermoanaerobacterium saccharolyticum during the Degradation of Hemicellulose.</title>
        <authorList>
            <person name="Currie D.H."/>
            <person name="Guss A.M."/>
            <person name="Herring C.D."/>
            <person name="Giannone R.J."/>
            <person name="Johnson C.M."/>
            <person name="Lankford P.K."/>
            <person name="Brown S.D."/>
            <person name="Hettich R.L."/>
            <person name="Lynd L.R."/>
        </authorList>
    </citation>
    <scope>NUCLEOTIDE SEQUENCE [LARGE SCALE GENOMIC DNA]</scope>
    <source>
        <strain evidence="2">DSM 8691 / JW/SL-YS485</strain>
    </source>
</reference>
<name>I3VV70_THESW</name>
<protein>
    <submittedName>
        <fullName evidence="1">Uncharacterized protein</fullName>
    </submittedName>
</protein>
<dbReference type="KEGG" id="tsh:Tsac_1408"/>
<organism evidence="1 2">
    <name type="scientific">Thermoanaerobacterium saccharolyticum (strain DSM 8691 / JW/SL-YS485)</name>
    <dbReference type="NCBI Taxonomy" id="1094508"/>
    <lineage>
        <taxon>Bacteria</taxon>
        <taxon>Bacillati</taxon>
        <taxon>Bacillota</taxon>
        <taxon>Clostridia</taxon>
        <taxon>Thermoanaerobacterales</taxon>
        <taxon>Thermoanaerobacteraceae</taxon>
        <taxon>Thermoanaerobacterium</taxon>
    </lineage>
</organism>
<evidence type="ECO:0000313" key="2">
    <source>
        <dbReference type="Proteomes" id="UP000006178"/>
    </source>
</evidence>
<dbReference type="AlphaFoldDB" id="I3VV70"/>
<dbReference type="STRING" id="1094508.Tsac_1408"/>
<dbReference type="EMBL" id="CP003184">
    <property type="protein sequence ID" value="AFK86415.1"/>
    <property type="molecule type" value="Genomic_DNA"/>
</dbReference>
<gene>
    <name evidence="1" type="ordered locus">Tsac_1408</name>
</gene>
<dbReference type="RefSeq" id="WP_014758289.1">
    <property type="nucleotide sequence ID" value="NC_017992.1"/>
</dbReference>
<proteinExistence type="predicted"/>
<evidence type="ECO:0000313" key="1">
    <source>
        <dbReference type="EMBL" id="AFK86415.1"/>
    </source>
</evidence>
<dbReference type="Proteomes" id="UP000006178">
    <property type="component" value="Chromosome"/>
</dbReference>
<accession>I3VV70</accession>
<dbReference type="PATRIC" id="fig|1094508.3.peg.1428"/>
<sequence>MKKLGFGLMRLPLLDNNDQSSKKALSRQFYFDNKNAHNVSENTTRYGAYF</sequence>
<keyword evidence="2" id="KW-1185">Reference proteome</keyword>
<dbReference type="BioCyc" id="TSAC1094508:GLMA-1430-MONOMER"/>